<accession>A0A0F9B1R9</accession>
<protein>
    <submittedName>
        <fullName evidence="1">Uncharacterized protein</fullName>
    </submittedName>
</protein>
<feature type="non-terminal residue" evidence="1">
    <location>
        <position position="1"/>
    </location>
</feature>
<comment type="caution">
    <text evidence="1">The sequence shown here is derived from an EMBL/GenBank/DDBJ whole genome shotgun (WGS) entry which is preliminary data.</text>
</comment>
<gene>
    <name evidence="1" type="ORF">LCGC14_2842950</name>
</gene>
<reference evidence="1" key="1">
    <citation type="journal article" date="2015" name="Nature">
        <title>Complex archaea that bridge the gap between prokaryotes and eukaryotes.</title>
        <authorList>
            <person name="Spang A."/>
            <person name="Saw J.H."/>
            <person name="Jorgensen S.L."/>
            <person name="Zaremba-Niedzwiedzka K."/>
            <person name="Martijn J."/>
            <person name="Lind A.E."/>
            <person name="van Eijk R."/>
            <person name="Schleper C."/>
            <person name="Guy L."/>
            <person name="Ettema T.J."/>
        </authorList>
    </citation>
    <scope>NUCLEOTIDE SEQUENCE</scope>
</reference>
<dbReference type="EMBL" id="LAZR01054464">
    <property type="protein sequence ID" value="KKK78496.1"/>
    <property type="molecule type" value="Genomic_DNA"/>
</dbReference>
<dbReference type="AlphaFoldDB" id="A0A0F9B1R9"/>
<evidence type="ECO:0000313" key="1">
    <source>
        <dbReference type="EMBL" id="KKK78496.1"/>
    </source>
</evidence>
<organism evidence="1">
    <name type="scientific">marine sediment metagenome</name>
    <dbReference type="NCBI Taxonomy" id="412755"/>
    <lineage>
        <taxon>unclassified sequences</taxon>
        <taxon>metagenomes</taxon>
        <taxon>ecological metagenomes</taxon>
    </lineage>
</organism>
<name>A0A0F9B1R9_9ZZZZ</name>
<proteinExistence type="predicted"/>
<sequence>AWHIPNTVALTASGLNKIKLETWKRSDPNLQGVTLLRAH</sequence>